<protein>
    <recommendedName>
        <fullName evidence="10">RanBP-type and C3HC4-type zinc finger-containing protein 1</fullName>
    </recommendedName>
</protein>
<keyword evidence="2 4" id="KW-0863">Zinc-finger</keyword>
<feature type="compositionally biased region" description="Acidic residues" evidence="5">
    <location>
        <begin position="79"/>
        <end position="88"/>
    </location>
</feature>
<dbReference type="PROSITE" id="PS01358">
    <property type="entry name" value="ZF_RANBP2_1"/>
    <property type="match status" value="1"/>
</dbReference>
<proteinExistence type="predicted"/>
<dbReference type="EMBL" id="CAJOBJ010008291">
    <property type="protein sequence ID" value="CAF4108388.1"/>
    <property type="molecule type" value="Genomic_DNA"/>
</dbReference>
<dbReference type="PROSITE" id="PS50089">
    <property type="entry name" value="ZF_RING_2"/>
    <property type="match status" value="1"/>
</dbReference>
<evidence type="ECO:0000259" key="7">
    <source>
        <dbReference type="PROSITE" id="PS50199"/>
    </source>
</evidence>
<name>A0A8S2QFR0_9BILA</name>
<reference evidence="8" key="1">
    <citation type="submission" date="2021-02" db="EMBL/GenBank/DDBJ databases">
        <authorList>
            <person name="Nowell W R."/>
        </authorList>
    </citation>
    <scope>NUCLEOTIDE SEQUENCE</scope>
</reference>
<dbReference type="Pfam" id="PF13639">
    <property type="entry name" value="zf-RING_2"/>
    <property type="match status" value="1"/>
</dbReference>
<comment type="caution">
    <text evidence="8">The sequence shown here is derived from an EMBL/GenBank/DDBJ whole genome shotgun (WGS) entry which is preliminary data.</text>
</comment>
<dbReference type="SUPFAM" id="SSF57850">
    <property type="entry name" value="RING/U-box"/>
    <property type="match status" value="1"/>
</dbReference>
<feature type="non-terminal residue" evidence="8">
    <location>
        <position position="292"/>
    </location>
</feature>
<evidence type="ECO:0000313" key="8">
    <source>
        <dbReference type="EMBL" id="CAF4108388.1"/>
    </source>
</evidence>
<evidence type="ECO:0000256" key="3">
    <source>
        <dbReference type="ARBA" id="ARBA00022833"/>
    </source>
</evidence>
<feature type="region of interest" description="Disordered" evidence="5">
    <location>
        <begin position="79"/>
        <end position="98"/>
    </location>
</feature>
<gene>
    <name evidence="8" type="ORF">GIL414_LOCUS17455</name>
</gene>
<evidence type="ECO:0000256" key="4">
    <source>
        <dbReference type="PROSITE-ProRule" id="PRU00322"/>
    </source>
</evidence>
<dbReference type="InterPro" id="IPR001876">
    <property type="entry name" value="Znf_RanBP2"/>
</dbReference>
<evidence type="ECO:0008006" key="10">
    <source>
        <dbReference type="Google" id="ProtNLM"/>
    </source>
</evidence>
<keyword evidence="1" id="KW-0479">Metal-binding</keyword>
<dbReference type="AlphaFoldDB" id="A0A8S2QFR0"/>
<dbReference type="InterPro" id="IPR013083">
    <property type="entry name" value="Znf_RING/FYVE/PHD"/>
</dbReference>
<keyword evidence="3" id="KW-0862">Zinc</keyword>
<dbReference type="SMART" id="SM00184">
    <property type="entry name" value="RING"/>
    <property type="match status" value="1"/>
</dbReference>
<sequence>MSPLAKSECRICEGELTATDDVILTECHHTFHRSCAQKRLDTRNKSDCPVCHQQSTVANALSRDTAATITQSTEDVDDLSENIEEDSDPMIPMDSEKSTDTNENCWECYECSVSNAESIKRCQNCGKLKYGISSTIHEEVTNEESASKLSVLGSSESITSASEAKNKITKQNMESAIESDEQKSLDTKFSHEGAKSSAQSGVVVYILDLPSNINDNIRLANLIQSRMEKSLQITPIMIKCYSKLNAGFIYVHDNQIKNRLVDEIKQLALDPIEGTSLISFRDKIEIISYIVI</sequence>
<dbReference type="Proteomes" id="UP000681720">
    <property type="component" value="Unassembled WGS sequence"/>
</dbReference>
<feature type="domain" description="RanBP2-type" evidence="7">
    <location>
        <begin position="102"/>
        <end position="131"/>
    </location>
</feature>
<dbReference type="SMART" id="SM00744">
    <property type="entry name" value="RINGv"/>
    <property type="match status" value="1"/>
</dbReference>
<evidence type="ECO:0000256" key="5">
    <source>
        <dbReference type="SAM" id="MobiDB-lite"/>
    </source>
</evidence>
<evidence type="ECO:0000256" key="2">
    <source>
        <dbReference type="ARBA" id="ARBA00022771"/>
    </source>
</evidence>
<dbReference type="PROSITE" id="PS50199">
    <property type="entry name" value="ZF_RANBP2_2"/>
    <property type="match status" value="1"/>
</dbReference>
<feature type="non-terminal residue" evidence="8">
    <location>
        <position position="1"/>
    </location>
</feature>
<evidence type="ECO:0000313" key="9">
    <source>
        <dbReference type="Proteomes" id="UP000681720"/>
    </source>
</evidence>
<feature type="domain" description="RING-type" evidence="6">
    <location>
        <begin position="9"/>
        <end position="52"/>
    </location>
</feature>
<evidence type="ECO:0000256" key="1">
    <source>
        <dbReference type="ARBA" id="ARBA00022723"/>
    </source>
</evidence>
<evidence type="ECO:0000259" key="6">
    <source>
        <dbReference type="PROSITE" id="PS50089"/>
    </source>
</evidence>
<dbReference type="CDD" id="cd16448">
    <property type="entry name" value="RING-H2"/>
    <property type="match status" value="1"/>
</dbReference>
<dbReference type="Gene3D" id="3.30.40.10">
    <property type="entry name" value="Zinc/RING finger domain, C3HC4 (zinc finger)"/>
    <property type="match status" value="1"/>
</dbReference>
<organism evidence="8 9">
    <name type="scientific">Rotaria magnacalcarata</name>
    <dbReference type="NCBI Taxonomy" id="392030"/>
    <lineage>
        <taxon>Eukaryota</taxon>
        <taxon>Metazoa</taxon>
        <taxon>Spiralia</taxon>
        <taxon>Gnathifera</taxon>
        <taxon>Rotifera</taxon>
        <taxon>Eurotatoria</taxon>
        <taxon>Bdelloidea</taxon>
        <taxon>Philodinida</taxon>
        <taxon>Philodinidae</taxon>
        <taxon>Rotaria</taxon>
    </lineage>
</organism>
<dbReference type="InterPro" id="IPR011016">
    <property type="entry name" value="Znf_RING-CH"/>
</dbReference>
<accession>A0A8S2QFR0</accession>
<dbReference type="GO" id="GO:0008270">
    <property type="term" value="F:zinc ion binding"/>
    <property type="evidence" value="ECO:0007669"/>
    <property type="project" value="UniProtKB-KW"/>
</dbReference>
<dbReference type="InterPro" id="IPR001841">
    <property type="entry name" value="Znf_RING"/>
</dbReference>